<reference evidence="2 3" key="1">
    <citation type="submission" date="2017-07" db="EMBL/GenBank/DDBJ databases">
        <title>Complete genome sequence of Oryzomicrobium terrae TPP412.</title>
        <authorList>
            <person name="Chiu L.-W."/>
            <person name="Lo K.-J."/>
            <person name="Tsai Y.-M."/>
            <person name="Lin S.-S."/>
            <person name="Kuo C.-H."/>
            <person name="Liu C.-T."/>
        </authorList>
    </citation>
    <scope>NUCLEOTIDE SEQUENCE [LARGE SCALE GENOMIC DNA]</scope>
    <source>
        <strain evidence="2 3">TPP412</strain>
    </source>
</reference>
<sequence length="125" mass="13352">MSDSKLTASGGFAPRPSVLSLNINSKSALYAAYMPHLKNGGIFIPTNRSYHLGDEVFMLLSLMEDPTKLPIAGSVVWMTPAGAQNGKAQGIGVHFNDDESGKEARRKIEALLGGVLQSSRPTHTL</sequence>
<name>A0A5C1E872_9RHOO</name>
<evidence type="ECO:0000313" key="2">
    <source>
        <dbReference type="EMBL" id="QEL65073.1"/>
    </source>
</evidence>
<organism evidence="2 3">
    <name type="scientific">Oryzomicrobium terrae</name>
    <dbReference type="NCBI Taxonomy" id="1735038"/>
    <lineage>
        <taxon>Bacteria</taxon>
        <taxon>Pseudomonadati</taxon>
        <taxon>Pseudomonadota</taxon>
        <taxon>Betaproteobacteria</taxon>
        <taxon>Rhodocyclales</taxon>
        <taxon>Rhodocyclaceae</taxon>
        <taxon>Oryzomicrobium</taxon>
    </lineage>
</organism>
<dbReference type="KEGG" id="otr:OTERR_15970"/>
<dbReference type="AlphaFoldDB" id="A0A5C1E872"/>
<protein>
    <submittedName>
        <fullName evidence="2">Type IV pilus biogenesis protein</fullName>
    </submittedName>
</protein>
<evidence type="ECO:0000313" key="3">
    <source>
        <dbReference type="Proteomes" id="UP000323671"/>
    </source>
</evidence>
<dbReference type="GO" id="GO:0035438">
    <property type="term" value="F:cyclic-di-GMP binding"/>
    <property type="evidence" value="ECO:0007669"/>
    <property type="project" value="InterPro"/>
</dbReference>
<dbReference type="Gene3D" id="2.40.10.220">
    <property type="entry name" value="predicted glycosyltransferase like domains"/>
    <property type="match status" value="1"/>
</dbReference>
<accession>A0A5C1E872</accession>
<dbReference type="InterPro" id="IPR009875">
    <property type="entry name" value="PilZ_domain"/>
</dbReference>
<gene>
    <name evidence="2" type="primary">piZ</name>
    <name evidence="2" type="ORF">OTERR_15970</name>
</gene>
<dbReference type="RefSeq" id="WP_054620914.1">
    <property type="nucleotide sequence ID" value="NZ_CP022579.1"/>
</dbReference>
<evidence type="ECO:0000259" key="1">
    <source>
        <dbReference type="Pfam" id="PF07238"/>
    </source>
</evidence>
<proteinExistence type="predicted"/>
<dbReference type="Proteomes" id="UP000323671">
    <property type="component" value="Chromosome"/>
</dbReference>
<feature type="domain" description="PilZ" evidence="1">
    <location>
        <begin position="18"/>
        <end position="112"/>
    </location>
</feature>
<keyword evidence="3" id="KW-1185">Reference proteome</keyword>
<dbReference type="Pfam" id="PF07238">
    <property type="entry name" value="PilZ"/>
    <property type="match status" value="1"/>
</dbReference>
<dbReference type="EMBL" id="CP022579">
    <property type="protein sequence ID" value="QEL65073.1"/>
    <property type="molecule type" value="Genomic_DNA"/>
</dbReference>